<keyword evidence="1 4" id="KW-0032">Aminotransferase</keyword>
<organism evidence="4 5">
    <name type="scientific">Salix purpurea</name>
    <name type="common">Purple osier willow</name>
    <dbReference type="NCBI Taxonomy" id="77065"/>
    <lineage>
        <taxon>Eukaryota</taxon>
        <taxon>Viridiplantae</taxon>
        <taxon>Streptophyta</taxon>
        <taxon>Embryophyta</taxon>
        <taxon>Tracheophyta</taxon>
        <taxon>Spermatophyta</taxon>
        <taxon>Magnoliopsida</taxon>
        <taxon>eudicotyledons</taxon>
        <taxon>Gunneridae</taxon>
        <taxon>Pentapetalae</taxon>
        <taxon>rosids</taxon>
        <taxon>fabids</taxon>
        <taxon>Malpighiales</taxon>
        <taxon>Salicaceae</taxon>
        <taxon>Saliceae</taxon>
        <taxon>Salix</taxon>
    </lineage>
</organism>
<protein>
    <submittedName>
        <fullName evidence="4">ADENOSYLMETHIONINE-8-AMINO-7-OXONONANOATE AMINOTRANSFERASE</fullName>
    </submittedName>
</protein>
<dbReference type="GO" id="GO:0004015">
    <property type="term" value="F:adenosylmethionine-8-amino-7-oxononanoate transaminase activity"/>
    <property type="evidence" value="ECO:0007669"/>
    <property type="project" value="TreeGrafter"/>
</dbReference>
<dbReference type="PANTHER" id="PTHR42684">
    <property type="entry name" value="ADENOSYLMETHIONINE-8-AMINO-7-OXONONANOATE AMINOTRANSFERASE"/>
    <property type="match status" value="1"/>
</dbReference>
<sequence>MVSPEISDVIDSQSSKLGKKHSSSSEQNCPKISRWFKSLLRQSYHREIRGTGLILGIKFVDNNSPNDPFPPEWGVGAYFGEQCEKEGMLVRVAGDNIMMSPPVIMSPEEVGELISKYGKATEKRVKELKSQHKKQ</sequence>
<comment type="caution">
    <text evidence="4">The sequence shown here is derived from an EMBL/GenBank/DDBJ whole genome shotgun (WGS) entry which is preliminary data.</text>
</comment>
<dbReference type="OrthoDB" id="425114at2759"/>
<dbReference type="InterPro" id="IPR015422">
    <property type="entry name" value="PyrdxlP-dep_Trfase_small"/>
</dbReference>
<gene>
    <name evidence="4" type="ORF">OIU79_028949</name>
</gene>
<evidence type="ECO:0000313" key="4">
    <source>
        <dbReference type="EMBL" id="KAJ6756662.1"/>
    </source>
</evidence>
<dbReference type="PANTHER" id="PTHR42684:SF19">
    <property type="entry name" value="GAMMA AMINOBUTYRATE TRANSAMINASE 3, CHLOROPLASTIC"/>
    <property type="match status" value="1"/>
</dbReference>
<evidence type="ECO:0000256" key="1">
    <source>
        <dbReference type="ARBA" id="ARBA00022576"/>
    </source>
</evidence>
<evidence type="ECO:0000313" key="5">
    <source>
        <dbReference type="Proteomes" id="UP001151532"/>
    </source>
</evidence>
<keyword evidence="5" id="KW-1185">Reference proteome</keyword>
<feature type="region of interest" description="Disordered" evidence="3">
    <location>
        <begin position="1"/>
        <end position="28"/>
    </location>
</feature>
<reference evidence="4" key="2">
    <citation type="journal article" date="2023" name="Int. J. Mol. Sci.">
        <title>De Novo Assembly and Annotation of 11 Diverse Shrub Willow (Salix) Genomes Reveals Novel Gene Organization in Sex-Linked Regions.</title>
        <authorList>
            <person name="Hyden B."/>
            <person name="Feng K."/>
            <person name="Yates T.B."/>
            <person name="Jawdy S."/>
            <person name="Cereghino C."/>
            <person name="Smart L.B."/>
            <person name="Muchero W."/>
        </authorList>
    </citation>
    <scope>NUCLEOTIDE SEQUENCE</scope>
    <source>
        <tissue evidence="4">Shoot tip</tissue>
    </source>
</reference>
<accession>A0A9Q0VXK1</accession>
<dbReference type="GO" id="GO:0009448">
    <property type="term" value="P:gamma-aminobutyric acid metabolic process"/>
    <property type="evidence" value="ECO:0007669"/>
    <property type="project" value="TreeGrafter"/>
</dbReference>
<name>A0A9Q0VXK1_SALPP</name>
<dbReference type="SUPFAM" id="SSF53383">
    <property type="entry name" value="PLP-dependent transferases"/>
    <property type="match status" value="1"/>
</dbReference>
<keyword evidence="2" id="KW-0808">Transferase</keyword>
<proteinExistence type="predicted"/>
<dbReference type="InterPro" id="IPR015424">
    <property type="entry name" value="PyrdxlP-dep_Trfase"/>
</dbReference>
<evidence type="ECO:0000256" key="2">
    <source>
        <dbReference type="ARBA" id="ARBA00022679"/>
    </source>
</evidence>
<dbReference type="Gene3D" id="3.90.1150.10">
    <property type="entry name" value="Aspartate Aminotransferase, domain 1"/>
    <property type="match status" value="1"/>
</dbReference>
<evidence type="ECO:0000256" key="3">
    <source>
        <dbReference type="SAM" id="MobiDB-lite"/>
    </source>
</evidence>
<dbReference type="AlphaFoldDB" id="A0A9Q0VXK1"/>
<dbReference type="Proteomes" id="UP001151532">
    <property type="component" value="Chromosome 16"/>
</dbReference>
<reference evidence="4" key="1">
    <citation type="submission" date="2022-11" db="EMBL/GenBank/DDBJ databases">
        <authorList>
            <person name="Hyden B.L."/>
            <person name="Feng K."/>
            <person name="Yates T."/>
            <person name="Jawdy S."/>
            <person name="Smart L.B."/>
            <person name="Muchero W."/>
        </authorList>
    </citation>
    <scope>NUCLEOTIDE SEQUENCE</scope>
    <source>
        <tissue evidence="4">Shoot tip</tissue>
    </source>
</reference>
<dbReference type="EMBL" id="JAPFFK010000007">
    <property type="protein sequence ID" value="KAJ6756662.1"/>
    <property type="molecule type" value="Genomic_DNA"/>
</dbReference>
<dbReference type="GO" id="GO:0009102">
    <property type="term" value="P:biotin biosynthetic process"/>
    <property type="evidence" value="ECO:0007669"/>
    <property type="project" value="TreeGrafter"/>
</dbReference>